<evidence type="ECO:0000313" key="10">
    <source>
        <dbReference type="Proteomes" id="UP000239720"/>
    </source>
</evidence>
<reference evidence="7 9" key="1">
    <citation type="submission" date="2017-12" db="EMBL/GenBank/DDBJ databases">
        <title>Complete genome sequence of Herbivorax saccincola GGR1, a novel Cellulosome-producing hydrolytic bacterium in a thermophilic biogas plant, established by Illumina and Nanopore MinION sequencing.</title>
        <authorList>
            <person name="Pechtl A."/>
            <person name="Ruckert C."/>
            <person name="Koeck D.E."/>
            <person name="Maus I."/>
            <person name="Winkler A."/>
            <person name="Kalinowski J."/>
            <person name="Puhler A."/>
            <person name="Schwarz W.W."/>
            <person name="Zverlov V.V."/>
            <person name="Schluter A."/>
            <person name="Liebl W."/>
        </authorList>
    </citation>
    <scope>NUCLEOTIDE SEQUENCE [LARGE SCALE GENOMIC DNA]</scope>
    <source>
        <strain evidence="7">GGR1</strain>
        <strain evidence="9">SR1</strain>
    </source>
</reference>
<evidence type="ECO:0000259" key="5">
    <source>
        <dbReference type="Pfam" id="PF04542"/>
    </source>
</evidence>
<dbReference type="CDD" id="cd06171">
    <property type="entry name" value="Sigma70_r4"/>
    <property type="match status" value="1"/>
</dbReference>
<keyword evidence="3" id="KW-0731">Sigma factor</keyword>
<dbReference type="InterPro" id="IPR013325">
    <property type="entry name" value="RNA_pol_sigma_r2"/>
</dbReference>
<dbReference type="InterPro" id="IPR039425">
    <property type="entry name" value="RNA_pol_sigma-70-like"/>
</dbReference>
<dbReference type="SUPFAM" id="SSF88946">
    <property type="entry name" value="Sigma2 domain of RNA polymerase sigma factors"/>
    <property type="match status" value="1"/>
</dbReference>
<dbReference type="Gene3D" id="1.10.10.10">
    <property type="entry name" value="Winged helix-like DNA-binding domain superfamily/Winged helix DNA-binding domain"/>
    <property type="match status" value="1"/>
</dbReference>
<keyword evidence="2" id="KW-0805">Transcription regulation</keyword>
<sequence>MVMSISMNYLKNKADAENITQEVFLKLFLSSKEFKSYEHKKAWLIRVTTNLCKDFLKSASKRRDVSLEEVAELSYIDKGRGDVLDLIRELPAGYRKIVYLYYYEGYKTKDIAKITGLSKSNVSVSLHRARKLLKEKIERSGDYEGQICERRI</sequence>
<comment type="similarity">
    <text evidence="1">Belongs to the sigma-70 factor family. ECF subfamily.</text>
</comment>
<keyword evidence="9" id="KW-1185">Reference proteome</keyword>
<dbReference type="InterPro" id="IPR007627">
    <property type="entry name" value="RNA_pol_sigma70_r2"/>
</dbReference>
<evidence type="ECO:0000256" key="1">
    <source>
        <dbReference type="ARBA" id="ARBA00010641"/>
    </source>
</evidence>
<organism evidence="7 9">
    <name type="scientific">Acetivibrio saccincola</name>
    <dbReference type="NCBI Taxonomy" id="1677857"/>
    <lineage>
        <taxon>Bacteria</taxon>
        <taxon>Bacillati</taxon>
        <taxon>Bacillota</taxon>
        <taxon>Clostridia</taxon>
        <taxon>Eubacteriales</taxon>
        <taxon>Oscillospiraceae</taxon>
        <taxon>Acetivibrio</taxon>
    </lineage>
</organism>
<keyword evidence="4" id="KW-0804">Transcription</keyword>
<dbReference type="GO" id="GO:0016987">
    <property type="term" value="F:sigma factor activity"/>
    <property type="evidence" value="ECO:0007669"/>
    <property type="project" value="UniProtKB-KW"/>
</dbReference>
<dbReference type="Pfam" id="PF04542">
    <property type="entry name" value="Sigma70_r2"/>
    <property type="match status" value="1"/>
</dbReference>
<evidence type="ECO:0000313" key="9">
    <source>
        <dbReference type="Proteomes" id="UP000233534"/>
    </source>
</evidence>
<dbReference type="InterPro" id="IPR013249">
    <property type="entry name" value="RNA_pol_sigma70_r4_t2"/>
</dbReference>
<feature type="domain" description="RNA polymerase sigma factor 70 region 4 type 2" evidence="6">
    <location>
        <begin position="82"/>
        <end position="133"/>
    </location>
</feature>
<dbReference type="InterPro" id="IPR014284">
    <property type="entry name" value="RNA_pol_sigma-70_dom"/>
</dbReference>
<reference evidence="8 10" key="2">
    <citation type="journal article" date="2018" name="Syst. Appl. Microbiol.">
        <title>Characterization and high-quality draft genome sequence of Herbivorax saccincola A7, an anaerobic, alkaliphilic, thermophilic, cellulolytic, and xylanolytic bacterium.</title>
        <authorList>
            <person name="Aikawa S."/>
            <person name="Baramee S."/>
            <person name="Sermsathanaswadi J."/>
            <person name="Thianheng P."/>
            <person name="Tachaapaikoon C."/>
            <person name="Shikata A."/>
            <person name="Waeonukul R."/>
            <person name="Pason P."/>
            <person name="Ratanakhanokchai K."/>
            <person name="Kosugi A."/>
        </authorList>
    </citation>
    <scope>NUCLEOTIDE SEQUENCE [LARGE SCALE GENOMIC DNA]</scope>
    <source>
        <strain evidence="8 10">A7</strain>
    </source>
</reference>
<dbReference type="Gene3D" id="1.10.1740.10">
    <property type="match status" value="1"/>
</dbReference>
<gene>
    <name evidence="7" type="primary">sigV</name>
    <name evidence="8" type="ORF">B9R14_02520</name>
    <name evidence="7" type="ORF">HVS_00385</name>
</gene>
<dbReference type="Pfam" id="PF08281">
    <property type="entry name" value="Sigma70_r4_2"/>
    <property type="match status" value="1"/>
</dbReference>
<dbReference type="OrthoDB" id="2594372at2"/>
<dbReference type="NCBIfam" id="TIGR02937">
    <property type="entry name" value="sigma70-ECF"/>
    <property type="match status" value="1"/>
</dbReference>
<evidence type="ECO:0000313" key="7">
    <source>
        <dbReference type="EMBL" id="AUG56063.1"/>
    </source>
</evidence>
<dbReference type="KEGG" id="hsc:HVS_00385"/>
<dbReference type="Proteomes" id="UP000233534">
    <property type="component" value="Chromosome"/>
</dbReference>
<dbReference type="Proteomes" id="UP000239720">
    <property type="component" value="Unassembled WGS sequence"/>
</dbReference>
<name>A0A2K9EDW3_9FIRM</name>
<dbReference type="PANTHER" id="PTHR43133:SF60">
    <property type="entry name" value="RNA POLYMERASE SIGMA FACTOR SIGV"/>
    <property type="match status" value="1"/>
</dbReference>
<feature type="domain" description="RNA polymerase sigma-70 region 2" evidence="5">
    <location>
        <begin position="2"/>
        <end position="61"/>
    </location>
</feature>
<dbReference type="SUPFAM" id="SSF88659">
    <property type="entry name" value="Sigma3 and sigma4 domains of RNA polymerase sigma factors"/>
    <property type="match status" value="1"/>
</dbReference>
<evidence type="ECO:0000256" key="2">
    <source>
        <dbReference type="ARBA" id="ARBA00023015"/>
    </source>
</evidence>
<dbReference type="InterPro" id="IPR036388">
    <property type="entry name" value="WH-like_DNA-bd_sf"/>
</dbReference>
<evidence type="ECO:0000313" key="8">
    <source>
        <dbReference type="EMBL" id="PQQ65751.1"/>
    </source>
</evidence>
<dbReference type="InterPro" id="IPR013324">
    <property type="entry name" value="RNA_pol_sigma_r3/r4-like"/>
</dbReference>
<protein>
    <submittedName>
        <fullName evidence="7">RNA polymerase sigma factor SigV</fullName>
    </submittedName>
</protein>
<dbReference type="AlphaFoldDB" id="A0A2K9EDW3"/>
<evidence type="ECO:0000259" key="6">
    <source>
        <dbReference type="Pfam" id="PF08281"/>
    </source>
</evidence>
<dbReference type="EMBL" id="CP025197">
    <property type="protein sequence ID" value="AUG56063.1"/>
    <property type="molecule type" value="Genomic_DNA"/>
</dbReference>
<evidence type="ECO:0000256" key="4">
    <source>
        <dbReference type="ARBA" id="ARBA00023163"/>
    </source>
</evidence>
<dbReference type="GO" id="GO:0003677">
    <property type="term" value="F:DNA binding"/>
    <property type="evidence" value="ECO:0007669"/>
    <property type="project" value="InterPro"/>
</dbReference>
<dbReference type="EMBL" id="NEMB01000003">
    <property type="protein sequence ID" value="PQQ65751.1"/>
    <property type="molecule type" value="Genomic_DNA"/>
</dbReference>
<dbReference type="PANTHER" id="PTHR43133">
    <property type="entry name" value="RNA POLYMERASE ECF-TYPE SIGMA FACTO"/>
    <property type="match status" value="1"/>
</dbReference>
<evidence type="ECO:0000256" key="3">
    <source>
        <dbReference type="ARBA" id="ARBA00023082"/>
    </source>
</evidence>
<accession>A0A2K9EDW3</accession>
<dbReference type="GO" id="GO:0006352">
    <property type="term" value="P:DNA-templated transcription initiation"/>
    <property type="evidence" value="ECO:0007669"/>
    <property type="project" value="InterPro"/>
</dbReference>
<proteinExistence type="inferred from homology"/>